<dbReference type="Pfam" id="PF01380">
    <property type="entry name" value="SIS"/>
    <property type="match status" value="1"/>
</dbReference>
<evidence type="ECO:0000313" key="4">
    <source>
        <dbReference type="Proteomes" id="UP000009231"/>
    </source>
</evidence>
<name>F6D2G7_METPW</name>
<dbReference type="HOGENOM" id="CLU_094236_1_0_2"/>
<dbReference type="GO" id="GO:1901135">
    <property type="term" value="P:carbohydrate derivative metabolic process"/>
    <property type="evidence" value="ECO:0007669"/>
    <property type="project" value="InterPro"/>
</dbReference>
<dbReference type="RefSeq" id="WP_013824826.1">
    <property type="nucleotide sequence ID" value="NC_015574.1"/>
</dbReference>
<dbReference type="InterPro" id="IPR046348">
    <property type="entry name" value="SIS_dom_sf"/>
</dbReference>
<sequence length="174" mass="19076">MLKLVIEEITSHLKCIDVDEETVATFKKYLKQASKIFICGFGESELIGKAFASRLKGLDFNVFVITETIVPAINENDVLVAISGAGDTEPTLTTAKKAKENGAKIVTITSFSDSPLAKISDLVVEIPGRIKAKTKDYIERRVSGEYEPMTPFGALFEISTRIFIEGIIAELVED</sequence>
<dbReference type="GeneID" id="10667764"/>
<dbReference type="eggNOG" id="arCOG00068">
    <property type="taxonomic scope" value="Archaea"/>
</dbReference>
<dbReference type="OrthoDB" id="69720at2157"/>
<keyword evidence="4" id="KW-1185">Reference proteome</keyword>
<accession>F6D2G7</accession>
<dbReference type="GO" id="GO:0016853">
    <property type="term" value="F:isomerase activity"/>
    <property type="evidence" value="ECO:0007669"/>
    <property type="project" value="UniProtKB-KW"/>
</dbReference>
<dbReference type="PANTHER" id="PTHR43443">
    <property type="entry name" value="3-HEXULOSE-6-PHOSPHATE ISOMERASE"/>
    <property type="match status" value="1"/>
</dbReference>
<dbReference type="InterPro" id="IPR001347">
    <property type="entry name" value="SIS_dom"/>
</dbReference>
<dbReference type="KEGG" id="mew:MSWAN_0280"/>
<keyword evidence="3" id="KW-0413">Isomerase</keyword>
<protein>
    <submittedName>
        <fullName evidence="3">Sugar isomerase (SIS)</fullName>
    </submittedName>
</protein>
<dbReference type="SUPFAM" id="SSF53697">
    <property type="entry name" value="SIS domain"/>
    <property type="match status" value="1"/>
</dbReference>
<dbReference type="PROSITE" id="PS51464">
    <property type="entry name" value="SIS"/>
    <property type="match status" value="1"/>
</dbReference>
<dbReference type="Proteomes" id="UP000009231">
    <property type="component" value="Chromosome"/>
</dbReference>
<dbReference type="InterPro" id="IPR017552">
    <property type="entry name" value="PHI/rmpB"/>
</dbReference>
<feature type="domain" description="SIS" evidence="2">
    <location>
        <begin position="26"/>
        <end position="174"/>
    </location>
</feature>
<comment type="similarity">
    <text evidence="1">Belongs to the SIS family. PHI subfamily.</text>
</comment>
<evidence type="ECO:0000313" key="3">
    <source>
        <dbReference type="EMBL" id="AEG17324.1"/>
    </source>
</evidence>
<dbReference type="PANTHER" id="PTHR43443:SF1">
    <property type="entry name" value="3-HEXULOSE-6-PHOSPHATE ISOMERASE"/>
    <property type="match status" value="1"/>
</dbReference>
<dbReference type="STRING" id="868131.MSWAN_0280"/>
<evidence type="ECO:0000259" key="2">
    <source>
        <dbReference type="PROSITE" id="PS51464"/>
    </source>
</evidence>
<dbReference type="AlphaFoldDB" id="F6D2G7"/>
<dbReference type="EMBL" id="CP002772">
    <property type="protein sequence ID" value="AEG17324.1"/>
    <property type="molecule type" value="Genomic_DNA"/>
</dbReference>
<reference evidence="3 4" key="1">
    <citation type="journal article" date="2014" name="Int. J. Syst. Evol. Microbiol.">
        <title>Methanobacterium paludis sp. nov. and a novel strain of Methanobacterium lacus isolated from northern peatlands.</title>
        <authorList>
            <person name="Cadillo-Quiroz H."/>
            <person name="Brauer S.L."/>
            <person name="Goodson N."/>
            <person name="Yavitt J.B."/>
            <person name="Zinder S.H."/>
        </authorList>
    </citation>
    <scope>NUCLEOTIDE SEQUENCE [LARGE SCALE GENOMIC DNA]</scope>
    <source>
        <strain evidence="4">DSM 25820 / JCM 18151 / SWAN1</strain>
    </source>
</reference>
<dbReference type="Gene3D" id="3.40.50.10490">
    <property type="entry name" value="Glucose-6-phosphate isomerase like protein, domain 1"/>
    <property type="match status" value="1"/>
</dbReference>
<dbReference type="GO" id="GO:0097367">
    <property type="term" value="F:carbohydrate derivative binding"/>
    <property type="evidence" value="ECO:0007669"/>
    <property type="project" value="InterPro"/>
</dbReference>
<organism evidence="3 4">
    <name type="scientific">Methanobacterium paludis (strain DSM 25820 / JCM 18151 / SWAN1)</name>
    <dbReference type="NCBI Taxonomy" id="868131"/>
    <lineage>
        <taxon>Archaea</taxon>
        <taxon>Methanobacteriati</taxon>
        <taxon>Methanobacteriota</taxon>
        <taxon>Methanomada group</taxon>
        <taxon>Methanobacteria</taxon>
        <taxon>Methanobacteriales</taxon>
        <taxon>Methanobacteriaceae</taxon>
        <taxon>Methanobacterium</taxon>
    </lineage>
</organism>
<evidence type="ECO:0000256" key="1">
    <source>
        <dbReference type="ARBA" id="ARBA00009235"/>
    </source>
</evidence>
<gene>
    <name evidence="3" type="ordered locus">MSWAN_0280</name>
</gene>
<proteinExistence type="inferred from homology"/>